<feature type="transmembrane region" description="Helical" evidence="2">
    <location>
        <begin position="137"/>
        <end position="165"/>
    </location>
</feature>
<evidence type="ECO:0000313" key="5">
    <source>
        <dbReference type="Proteomes" id="UP000198937"/>
    </source>
</evidence>
<sequence>MTNPPPPGNWPDPTGSPPEPAPQSTPPVDPTLPASGQPFIDQSVNADPYAPNQAIGKDPYAPMPYGGPQPYPTPYPAGPGYGYPPAPRTNGMALAAMILSLVGVMTCITAPVGAILGHVSLSQIRQTGEGGESMAKAAIIVGWILTGLVILGVIAYIAIIAFAVISTTSTAP</sequence>
<evidence type="ECO:0000256" key="2">
    <source>
        <dbReference type="SAM" id="Phobius"/>
    </source>
</evidence>
<dbReference type="InterPro" id="IPR025241">
    <property type="entry name" value="DUF4190"/>
</dbReference>
<dbReference type="EMBL" id="FMIA01000002">
    <property type="protein sequence ID" value="SCL49055.1"/>
    <property type="molecule type" value="Genomic_DNA"/>
</dbReference>
<keyword evidence="2" id="KW-0472">Membrane</keyword>
<keyword evidence="2" id="KW-0812">Transmembrane</keyword>
<dbReference type="Proteomes" id="UP000198937">
    <property type="component" value="Unassembled WGS sequence"/>
</dbReference>
<protein>
    <recommendedName>
        <fullName evidence="3">DUF4190 domain-containing protein</fullName>
    </recommendedName>
</protein>
<feature type="region of interest" description="Disordered" evidence="1">
    <location>
        <begin position="1"/>
        <end position="67"/>
    </location>
</feature>
<dbReference type="Pfam" id="PF13828">
    <property type="entry name" value="DUF4190"/>
    <property type="match status" value="1"/>
</dbReference>
<dbReference type="RefSeq" id="WP_091434477.1">
    <property type="nucleotide sequence ID" value="NZ_BMMJ01000001.1"/>
</dbReference>
<feature type="domain" description="DUF4190" evidence="3">
    <location>
        <begin position="92"/>
        <end position="151"/>
    </location>
</feature>
<dbReference type="OrthoDB" id="4374883at2"/>
<organism evidence="4 5">
    <name type="scientific">Micromonospora yangpuensis</name>
    <dbReference type="NCBI Taxonomy" id="683228"/>
    <lineage>
        <taxon>Bacteria</taxon>
        <taxon>Bacillati</taxon>
        <taxon>Actinomycetota</taxon>
        <taxon>Actinomycetes</taxon>
        <taxon>Micromonosporales</taxon>
        <taxon>Micromonosporaceae</taxon>
        <taxon>Micromonospora</taxon>
    </lineage>
</organism>
<evidence type="ECO:0000256" key="1">
    <source>
        <dbReference type="SAM" id="MobiDB-lite"/>
    </source>
</evidence>
<proteinExistence type="predicted"/>
<gene>
    <name evidence="4" type="ORF">GA0070617_1068</name>
</gene>
<evidence type="ECO:0000259" key="3">
    <source>
        <dbReference type="Pfam" id="PF13828"/>
    </source>
</evidence>
<keyword evidence="5" id="KW-1185">Reference proteome</keyword>
<reference evidence="4 5" key="1">
    <citation type="submission" date="2016-06" db="EMBL/GenBank/DDBJ databases">
        <authorList>
            <person name="Kjaerup R.B."/>
            <person name="Dalgaard T.S."/>
            <person name="Juul-Madsen H.R."/>
        </authorList>
    </citation>
    <scope>NUCLEOTIDE SEQUENCE [LARGE SCALE GENOMIC DNA]</scope>
    <source>
        <strain evidence="4 5">DSM 45577</strain>
    </source>
</reference>
<feature type="transmembrane region" description="Helical" evidence="2">
    <location>
        <begin position="92"/>
        <end position="116"/>
    </location>
</feature>
<dbReference type="AlphaFoldDB" id="A0A1C6U4Q7"/>
<dbReference type="STRING" id="683228.GA0070617_1068"/>
<feature type="compositionally biased region" description="Pro residues" evidence="1">
    <location>
        <begin position="1"/>
        <end position="30"/>
    </location>
</feature>
<name>A0A1C6U4Q7_9ACTN</name>
<accession>A0A1C6U4Q7</accession>
<evidence type="ECO:0000313" key="4">
    <source>
        <dbReference type="EMBL" id="SCL49055.1"/>
    </source>
</evidence>
<keyword evidence="2" id="KW-1133">Transmembrane helix</keyword>